<evidence type="ECO:0008006" key="3">
    <source>
        <dbReference type="Google" id="ProtNLM"/>
    </source>
</evidence>
<dbReference type="AlphaFoldDB" id="A0A9X7Z638"/>
<dbReference type="EMBL" id="CP071182">
    <property type="protein sequence ID" value="QSO46982.1"/>
    <property type="molecule type" value="Genomic_DNA"/>
</dbReference>
<dbReference type="RefSeq" id="WP_206656343.1">
    <property type="nucleotide sequence ID" value="NZ_CP071182.1"/>
</dbReference>
<name>A0A9X7Z638_9BACL</name>
<reference evidence="1 2" key="1">
    <citation type="submission" date="2021-02" db="EMBL/GenBank/DDBJ databases">
        <title>Alicyclobacillus curvatus sp. nov. and Alicyclobacillus mengziensis sp. nov., two acidophilic bacteria isolated from acid mine drainage.</title>
        <authorList>
            <person name="Huang Y."/>
        </authorList>
    </citation>
    <scope>NUCLEOTIDE SEQUENCE [LARGE SCALE GENOMIC DNA]</scope>
    <source>
        <strain evidence="1 2">S30H14</strain>
    </source>
</reference>
<evidence type="ECO:0000313" key="2">
    <source>
        <dbReference type="Proteomes" id="UP000663505"/>
    </source>
</evidence>
<keyword evidence="2" id="KW-1185">Reference proteome</keyword>
<evidence type="ECO:0000313" key="1">
    <source>
        <dbReference type="EMBL" id="QSO46982.1"/>
    </source>
</evidence>
<accession>A0A9X7Z638</accession>
<sequence length="71" mass="7972">MAKQKEAIAYSVKDHPIVCPICQHDKFWSGRAQLNTSAATLFGFDWLNKEVDTLTCDSCGYVLWFDESPGS</sequence>
<organism evidence="1 2">
    <name type="scientific">Alicyclobacillus mengziensis</name>
    <dbReference type="NCBI Taxonomy" id="2931921"/>
    <lineage>
        <taxon>Bacteria</taxon>
        <taxon>Bacillati</taxon>
        <taxon>Bacillota</taxon>
        <taxon>Bacilli</taxon>
        <taxon>Bacillales</taxon>
        <taxon>Alicyclobacillaceae</taxon>
        <taxon>Alicyclobacillus</taxon>
    </lineage>
</organism>
<proteinExistence type="predicted"/>
<dbReference type="Proteomes" id="UP000663505">
    <property type="component" value="Chromosome"/>
</dbReference>
<protein>
    <recommendedName>
        <fullName evidence="3">DNA-binding protein</fullName>
    </recommendedName>
</protein>
<dbReference type="KEGG" id="afx:JZ786_21615"/>
<gene>
    <name evidence="1" type="ORF">JZ786_21615</name>
</gene>